<name>A0A4Y9Y4R2_9APHY</name>
<keyword evidence="7" id="KW-0234">DNA repair</keyword>
<accession>A0A4Y9Y4R2</accession>
<comment type="cofactor">
    <cofactor evidence="5 7">
        <name>Mg(2+)</name>
        <dbReference type="ChEBI" id="CHEBI:18420"/>
    </cofactor>
    <cofactor evidence="5 7">
        <name>Mn(2+)</name>
        <dbReference type="ChEBI" id="CHEBI:29035"/>
    </cofactor>
    <text evidence="5 7">Probably binds two magnesium or manganese ions per subunit.</text>
</comment>
<feature type="binding site" evidence="5">
    <location>
        <position position="144"/>
    </location>
    <ligand>
        <name>Mg(2+)</name>
        <dbReference type="ChEBI" id="CHEBI:18420"/>
        <label>1</label>
    </ligand>
</feature>
<dbReference type="Proteomes" id="UP000298390">
    <property type="component" value="Unassembled WGS sequence"/>
</dbReference>
<gene>
    <name evidence="10" type="ORF">EVJ58_g7355</name>
</gene>
<dbReference type="AlphaFoldDB" id="A0A4Y9Y4R2"/>
<dbReference type="GO" id="GO:0008311">
    <property type="term" value="F:double-stranded DNA 3'-5' DNA exonuclease activity"/>
    <property type="evidence" value="ECO:0007669"/>
    <property type="project" value="TreeGrafter"/>
</dbReference>
<dbReference type="InterPro" id="IPR004808">
    <property type="entry name" value="AP_endonuc_1"/>
</dbReference>
<feature type="binding site" evidence="5">
    <location>
        <position position="116"/>
    </location>
    <ligand>
        <name>Mg(2+)</name>
        <dbReference type="ChEBI" id="CHEBI:18420"/>
        <label>1</label>
    </ligand>
</feature>
<dbReference type="GO" id="GO:0005634">
    <property type="term" value="C:nucleus"/>
    <property type="evidence" value="ECO:0007669"/>
    <property type="project" value="TreeGrafter"/>
</dbReference>
<dbReference type="InterPro" id="IPR005135">
    <property type="entry name" value="Endo/exonuclease/phosphatase"/>
</dbReference>
<reference evidence="10 11" key="1">
    <citation type="submission" date="2019-01" db="EMBL/GenBank/DDBJ databases">
        <title>Genome sequencing of the rare red list fungi Fomitopsis rosea.</title>
        <authorList>
            <person name="Buettner E."/>
            <person name="Kellner H."/>
        </authorList>
    </citation>
    <scope>NUCLEOTIDE SEQUENCE [LARGE SCALE GENOMIC DNA]</scope>
    <source>
        <strain evidence="10 11">DSM 105464</strain>
    </source>
</reference>
<dbReference type="InterPro" id="IPR036691">
    <property type="entry name" value="Endo/exonu/phosph_ase_sf"/>
</dbReference>
<evidence type="ECO:0000256" key="7">
    <source>
        <dbReference type="RuleBase" id="RU362131"/>
    </source>
</evidence>
<keyword evidence="3" id="KW-0378">Hydrolase</keyword>
<comment type="similarity">
    <text evidence="1 7">Belongs to the DNA repair enzymes AP/ExoA family.</text>
</comment>
<dbReference type="Gene3D" id="3.60.10.10">
    <property type="entry name" value="Endonuclease/exonuclease/phosphatase"/>
    <property type="match status" value="1"/>
</dbReference>
<dbReference type="SUPFAM" id="SSF56219">
    <property type="entry name" value="DNase I-like"/>
    <property type="match status" value="1"/>
</dbReference>
<dbReference type="GO" id="GO:0046872">
    <property type="term" value="F:metal ion binding"/>
    <property type="evidence" value="ECO:0007669"/>
    <property type="project" value="UniProtKB-KW"/>
</dbReference>
<feature type="compositionally biased region" description="Polar residues" evidence="8">
    <location>
        <begin position="81"/>
        <end position="93"/>
    </location>
</feature>
<evidence type="ECO:0000256" key="6">
    <source>
        <dbReference type="PIRSR" id="PIRSR604808-3"/>
    </source>
</evidence>
<dbReference type="GO" id="GO:0006284">
    <property type="term" value="P:base-excision repair"/>
    <property type="evidence" value="ECO:0007669"/>
    <property type="project" value="TreeGrafter"/>
</dbReference>
<feature type="binding site" evidence="5">
    <location>
        <position position="257"/>
    </location>
    <ligand>
        <name>Mg(2+)</name>
        <dbReference type="ChEBI" id="CHEBI:18420"/>
        <label>1</label>
    </ligand>
</feature>
<keyword evidence="5" id="KW-0464">Manganese</keyword>
<evidence type="ECO:0000313" key="10">
    <source>
        <dbReference type="EMBL" id="TFY56908.1"/>
    </source>
</evidence>
<evidence type="ECO:0000256" key="3">
    <source>
        <dbReference type="ARBA" id="ARBA00022801"/>
    </source>
</evidence>
<evidence type="ECO:0000256" key="2">
    <source>
        <dbReference type="ARBA" id="ARBA00022723"/>
    </source>
</evidence>
<evidence type="ECO:0000313" key="11">
    <source>
        <dbReference type="Proteomes" id="UP000298390"/>
    </source>
</evidence>
<dbReference type="EMBL" id="SEKV01000467">
    <property type="protein sequence ID" value="TFY56908.1"/>
    <property type="molecule type" value="Genomic_DNA"/>
</dbReference>
<dbReference type="GO" id="GO:0003906">
    <property type="term" value="F:DNA-(apurinic or apyrimidinic site) endonuclease activity"/>
    <property type="evidence" value="ECO:0007669"/>
    <property type="project" value="TreeGrafter"/>
</dbReference>
<feature type="domain" description="Endonuclease/exonuclease/phosphatase" evidence="9">
    <location>
        <begin position="113"/>
        <end position="264"/>
    </location>
</feature>
<evidence type="ECO:0000256" key="8">
    <source>
        <dbReference type="SAM" id="MobiDB-lite"/>
    </source>
</evidence>
<dbReference type="PANTHER" id="PTHR22748:SF6">
    <property type="entry name" value="DNA-(APURINIC OR APYRIMIDINIC SITE) ENDONUCLEASE"/>
    <property type="match status" value="1"/>
</dbReference>
<evidence type="ECO:0000256" key="4">
    <source>
        <dbReference type="ARBA" id="ARBA00022842"/>
    </source>
</evidence>
<comment type="caution">
    <text evidence="10">The sequence shown here is derived from an EMBL/GenBank/DDBJ whole genome shotgun (WGS) entry which is preliminary data.</text>
</comment>
<dbReference type="GO" id="GO:0008081">
    <property type="term" value="F:phosphoric diester hydrolase activity"/>
    <property type="evidence" value="ECO:0007669"/>
    <property type="project" value="TreeGrafter"/>
</dbReference>
<feature type="region of interest" description="Disordered" evidence="8">
    <location>
        <begin position="1"/>
        <end position="97"/>
    </location>
</feature>
<dbReference type="Pfam" id="PF03372">
    <property type="entry name" value="Exo_endo_phos"/>
    <property type="match status" value="1"/>
</dbReference>
<dbReference type="PROSITE" id="PS51435">
    <property type="entry name" value="AP_NUCLEASE_F1_4"/>
    <property type="match status" value="1"/>
</dbReference>
<proteinExistence type="inferred from homology"/>
<evidence type="ECO:0000256" key="5">
    <source>
        <dbReference type="PIRSR" id="PIRSR604808-2"/>
    </source>
</evidence>
<keyword evidence="7" id="KW-0227">DNA damage</keyword>
<organism evidence="10 11">
    <name type="scientific">Rhodofomes roseus</name>
    <dbReference type="NCBI Taxonomy" id="34475"/>
    <lineage>
        <taxon>Eukaryota</taxon>
        <taxon>Fungi</taxon>
        <taxon>Dikarya</taxon>
        <taxon>Basidiomycota</taxon>
        <taxon>Agaricomycotina</taxon>
        <taxon>Agaricomycetes</taxon>
        <taxon>Polyporales</taxon>
        <taxon>Rhodofomes</taxon>
    </lineage>
</organism>
<evidence type="ECO:0000259" key="9">
    <source>
        <dbReference type="Pfam" id="PF03372"/>
    </source>
</evidence>
<keyword evidence="2 5" id="KW-0479">Metal-binding</keyword>
<dbReference type="PANTHER" id="PTHR22748">
    <property type="entry name" value="AP ENDONUCLEASE"/>
    <property type="match status" value="1"/>
</dbReference>
<protein>
    <recommendedName>
        <fullName evidence="9">Endonuclease/exonuclease/phosphatase domain-containing protein</fullName>
    </recommendedName>
</protein>
<keyword evidence="4 5" id="KW-0460">Magnesium</keyword>
<evidence type="ECO:0000256" key="1">
    <source>
        <dbReference type="ARBA" id="ARBA00007092"/>
    </source>
</evidence>
<dbReference type="STRING" id="34475.A0A4Y9Y4R2"/>
<sequence>MPPKRAASGKAKRKLEESPDPETESSFGTESDAEAEAAEQPKAKGRASKKAKVDPKGAGKAKGKAKATAPNKKEGDGGEGSTSELAPNGQPTNKVVPVHVSFPPREEGRVRIATWNICGLAAAQKKGFKYYVDAEDPDVLILTETKVNNEPVDPALSSRFPHRYWAIADKKTYSGTAILSKIKPISVNTTLPGHPDPAAVKGRIVTLEFASCWLVGTYVVNAGTGLKALDAKKEWNKHFTAYIRSLDRQKPVIWAGDLNVAPTEKGASMSISCGHARADASSTLVVLRTLSRTRLICLDVLCMALSHHSSCSSSALLAGDVVNSIIIGMECGTCSDTWLRVAMDVCW</sequence>
<feature type="site" description="Transition state stabilizer" evidence="6">
    <location>
        <position position="259"/>
    </location>
</feature>
<feature type="binding site" evidence="5">
    <location>
        <position position="259"/>
    </location>
    <ligand>
        <name>Mg(2+)</name>
        <dbReference type="ChEBI" id="CHEBI:18420"/>
        <label>1</label>
    </ligand>
</feature>
<dbReference type="NCBIfam" id="TIGR00633">
    <property type="entry name" value="xth"/>
    <property type="match status" value="1"/>
</dbReference>